<organism evidence="2 3">
    <name type="scientific">Heliophilum fasciatum</name>
    <dbReference type="NCBI Taxonomy" id="35700"/>
    <lineage>
        <taxon>Bacteria</taxon>
        <taxon>Bacillati</taxon>
        <taxon>Bacillota</taxon>
        <taxon>Clostridia</taxon>
        <taxon>Eubacteriales</taxon>
        <taxon>Heliobacteriaceae</taxon>
        <taxon>Heliophilum</taxon>
    </lineage>
</organism>
<dbReference type="Proteomes" id="UP000294813">
    <property type="component" value="Unassembled WGS sequence"/>
</dbReference>
<evidence type="ECO:0000256" key="1">
    <source>
        <dbReference type="SAM" id="MobiDB-lite"/>
    </source>
</evidence>
<evidence type="ECO:0000313" key="3">
    <source>
        <dbReference type="Proteomes" id="UP000294813"/>
    </source>
</evidence>
<evidence type="ECO:0000313" key="2">
    <source>
        <dbReference type="EMBL" id="TCP61273.1"/>
    </source>
</evidence>
<dbReference type="RefSeq" id="WP_131920467.1">
    <property type="nucleotide sequence ID" value="NZ_JAOQNU010000030.1"/>
</dbReference>
<dbReference type="EMBL" id="SLXT01000029">
    <property type="protein sequence ID" value="TCP61273.1"/>
    <property type="molecule type" value="Genomic_DNA"/>
</dbReference>
<proteinExistence type="predicted"/>
<dbReference type="AlphaFoldDB" id="A0A4R2REL3"/>
<name>A0A4R2REL3_9FIRM</name>
<dbReference type="Pfam" id="PF05133">
    <property type="entry name" value="SPP1_portal"/>
    <property type="match status" value="1"/>
</dbReference>
<gene>
    <name evidence="2" type="ORF">EDD73_12926</name>
</gene>
<sequence>MFAIGDYYPLPEHRERIRKYRDNKKLFLGKHYDVFQRIQNKLSRRQSELLYISTNLPGVICKKSADFLFGEQPVFSAGKSDQSTEQAALDRFVEENDLHILNYESALSNAYRGDSFYKIRYGQAYAGVLSKDIDPYRVMIEAQNPEYVFPETAVGDANRIIAFHIGYPVAFNRGNGDEWRLHVESHYPGRIIYAKYKLEPILITVDNEIGEWRIAGEIAGERQEVQTGVPFPLVVHVPNYATDDHWEGIDDLSENKPLFDEINHRISQIASILDKHADPAMAVPAGTLGEDAEGNPIFRVGVDKVFEVMGKDEVIPQYITWDGQLQAAFTELEHLVKLLLINAEIPEIALGSGDVGTSGASGLAIKWRLNSILAKINRKRQYYNKALKRVLLIAQLLEVACKGPQDYEVTVPKVKFKDGLPDDETEMANIMSIRTGGKATISQKSALMWLDDLTEEQADAELQRIQDEEAVTDPSAFQQPMTGGGGDN</sequence>
<protein>
    <submittedName>
        <fullName evidence="2">SPP1 Gp6-like portal protein</fullName>
    </submittedName>
</protein>
<keyword evidence="3" id="KW-1185">Reference proteome</keyword>
<feature type="region of interest" description="Disordered" evidence="1">
    <location>
        <begin position="468"/>
        <end position="488"/>
    </location>
</feature>
<accession>A0A4R2REL3</accession>
<comment type="caution">
    <text evidence="2">The sequence shown here is derived from an EMBL/GenBank/DDBJ whole genome shotgun (WGS) entry which is preliminary data.</text>
</comment>
<dbReference type="OrthoDB" id="2514584at2"/>
<reference evidence="2 3" key="1">
    <citation type="submission" date="2019-03" db="EMBL/GenBank/DDBJ databases">
        <title>Genomic Encyclopedia of Type Strains, Phase IV (KMG-IV): sequencing the most valuable type-strain genomes for metagenomic binning, comparative biology and taxonomic classification.</title>
        <authorList>
            <person name="Goeker M."/>
        </authorList>
    </citation>
    <scope>NUCLEOTIDE SEQUENCE [LARGE SCALE GENOMIC DNA]</scope>
    <source>
        <strain evidence="2 3">DSM 11170</strain>
    </source>
</reference>
<dbReference type="InterPro" id="IPR021145">
    <property type="entry name" value="Portal_protein_SPP1_Gp6-like"/>
</dbReference>